<evidence type="ECO:0000313" key="3">
    <source>
        <dbReference type="EMBL" id="MFG1374998.1"/>
    </source>
</evidence>
<gene>
    <name evidence="3" type="ORF">V5F32_22710</name>
</gene>
<feature type="compositionally biased region" description="Basic and acidic residues" evidence="1">
    <location>
        <begin position="109"/>
        <end position="118"/>
    </location>
</feature>
<keyword evidence="2" id="KW-0732">Signal</keyword>
<name>A0ABW7A1X6_9HYPH</name>
<proteinExistence type="predicted"/>
<sequence length="118" mass="12728">MKTRTLIAAALLLSTAGLGVVLAATQADHLSHRFHTHHDSAETSAADRPIRFAQEDRERGRGDRHNGRRHHAEDDDDDDDDEGGRRGAIPQAGPADPGAPVPDNGLFDGKARPKVEVQ</sequence>
<keyword evidence="4" id="KW-1185">Reference proteome</keyword>
<comment type="caution">
    <text evidence="3">The sequence shown here is derived from an EMBL/GenBank/DDBJ whole genome shotgun (WGS) entry which is preliminary data.</text>
</comment>
<dbReference type="Proteomes" id="UP001604002">
    <property type="component" value="Unassembled WGS sequence"/>
</dbReference>
<feature type="region of interest" description="Disordered" evidence="1">
    <location>
        <begin position="34"/>
        <end position="118"/>
    </location>
</feature>
<reference evidence="3 4" key="1">
    <citation type="submission" date="2024-02" db="EMBL/GenBank/DDBJ databases">
        <title>Expansion and revision of Xanthobacter and proposal of Roseixanthobacter gen. nov.</title>
        <authorList>
            <person name="Soltysiak M.P.M."/>
            <person name="Jalihal A."/>
            <person name="Ory A."/>
            <person name="Chrisophersen C."/>
            <person name="Lee A.D."/>
            <person name="Boulton J."/>
            <person name="Springer M."/>
        </authorList>
    </citation>
    <scope>NUCLEOTIDE SEQUENCE [LARGE SCALE GENOMIC DNA]</scope>
    <source>
        <strain evidence="3 4">23A</strain>
    </source>
</reference>
<dbReference type="EMBL" id="JBAFVH010000019">
    <property type="protein sequence ID" value="MFG1374998.1"/>
    <property type="molecule type" value="Genomic_DNA"/>
</dbReference>
<protein>
    <submittedName>
        <fullName evidence="3">Uncharacterized protein</fullName>
    </submittedName>
</protein>
<feature type="chain" id="PRO_5046048438" evidence="2">
    <location>
        <begin position="24"/>
        <end position="118"/>
    </location>
</feature>
<evidence type="ECO:0000256" key="2">
    <source>
        <dbReference type="SAM" id="SignalP"/>
    </source>
</evidence>
<dbReference type="RefSeq" id="WP_393994559.1">
    <property type="nucleotide sequence ID" value="NZ_JBAFVH010000019.1"/>
</dbReference>
<feature type="compositionally biased region" description="Low complexity" evidence="1">
    <location>
        <begin position="87"/>
        <end position="105"/>
    </location>
</feature>
<feature type="signal peptide" evidence="2">
    <location>
        <begin position="1"/>
        <end position="23"/>
    </location>
</feature>
<evidence type="ECO:0000256" key="1">
    <source>
        <dbReference type="SAM" id="MobiDB-lite"/>
    </source>
</evidence>
<accession>A0ABW7A1X6</accession>
<feature type="compositionally biased region" description="Basic and acidic residues" evidence="1">
    <location>
        <begin position="48"/>
        <end position="65"/>
    </location>
</feature>
<organism evidence="3 4">
    <name type="scientific">Xanthobacter oligotrophicus</name>
    <dbReference type="NCBI Taxonomy" id="2607286"/>
    <lineage>
        <taxon>Bacteria</taxon>
        <taxon>Pseudomonadati</taxon>
        <taxon>Pseudomonadota</taxon>
        <taxon>Alphaproteobacteria</taxon>
        <taxon>Hyphomicrobiales</taxon>
        <taxon>Xanthobacteraceae</taxon>
        <taxon>Xanthobacter</taxon>
    </lineage>
</organism>
<evidence type="ECO:0000313" key="4">
    <source>
        <dbReference type="Proteomes" id="UP001604002"/>
    </source>
</evidence>